<keyword evidence="5 6" id="KW-0520">NAD</keyword>
<evidence type="ECO:0000256" key="2">
    <source>
        <dbReference type="ARBA" id="ARBA00022692"/>
    </source>
</evidence>
<feature type="transmembrane region" description="Helical" evidence="5">
    <location>
        <begin position="188"/>
        <end position="209"/>
    </location>
</feature>
<name>A0A2A9HFG9_TEPT2</name>
<comment type="subcellular location">
    <subcellularLocation>
        <location evidence="5 6">Cell membrane</location>
        <topology evidence="5 6">Multi-pass membrane protein</topology>
    </subcellularLocation>
    <subcellularLocation>
        <location evidence="1">Membrane</location>
        <topology evidence="1">Multi-pass membrane protein</topology>
    </subcellularLocation>
</comment>
<feature type="transmembrane region" description="Helical" evidence="5">
    <location>
        <begin position="35"/>
        <end position="63"/>
    </location>
</feature>
<proteinExistence type="inferred from homology"/>
<feature type="transmembrane region" description="Helical" evidence="5">
    <location>
        <begin position="273"/>
        <end position="294"/>
    </location>
</feature>
<evidence type="ECO:0000256" key="5">
    <source>
        <dbReference type="HAMAP-Rule" id="MF_01350"/>
    </source>
</evidence>
<dbReference type="PANTHER" id="PTHR11432:SF3">
    <property type="entry name" value="NADH-UBIQUINONE OXIDOREDUCTASE CHAIN 1"/>
    <property type="match status" value="1"/>
</dbReference>
<keyword evidence="5" id="KW-0830">Ubiquinone</keyword>
<comment type="subunit">
    <text evidence="5">NDH-1 is composed of 14 different subunits. Subunits NuoA, H, J, K, L, M, N constitute the membrane sector of the complex.</text>
</comment>
<comment type="function">
    <text evidence="5">NDH-1 shuttles electrons from NADH, via FMN and iron-sulfur (Fe-S) centers, to quinones in the respiratory chain. The immediate electron acceptor for the enzyme in this species is believed to be ubiquinone. Couples the redox reaction to proton translocation (for every two electrons transferred, four hydrogen ions are translocated across the cytoplasmic membrane), and thus conserves the redox energy in a proton gradient. This subunit may bind ubiquinone.</text>
</comment>
<sequence>MTPFLVSDKWYDIRDLGNLSRALLDAADKVLPGGVVYVLAALIGFVASFLLFVLPSQLIIGVYGERRIIGRMQSRLGPNRVGPFGLLQPIADAIKLIQKEALTPTQADRVVMYIAPIIFVMPAVLLWAVIPFGENMVIADIPVSLMYFLAVSALPVIATFMAGWSSNNKYSLFGAMRIVSMAISYESPLVLALLGAVVMSGTISLSGMVAWADEYTIWMVFVQPLALVIYFICVSAELNRTPVDIAEAESEIVAGYLTEYSGMKWGLFYGMDIGYALAASGFAATVFLGGWTFFGLEQWVPGWLIFIAKTHLFYFLFIWTRGTLPRLRADQLMAFAWKFLLPLGVFNLLIVSTERMLWAEQDYAKGLIYVFALVNIALSVGLVYAWARFNGYRPERTPTRPRLVKQAGGYIPVGERP</sequence>
<reference evidence="7 8" key="1">
    <citation type="submission" date="2017-09" db="EMBL/GenBank/DDBJ databases">
        <title>Sequencing the genomes of two abundant thermophiles in Great Basin hot springs: Thermocrinis jamiesonii and novel Chloroflexi Thermoflexus hugenholtzii.</title>
        <authorList>
            <person name="Hedlund B."/>
        </authorList>
    </citation>
    <scope>NUCLEOTIDE SEQUENCE [LARGE SCALE GENOMIC DNA]</scope>
    <source>
        <strain evidence="7 8">G233</strain>
    </source>
</reference>
<feature type="transmembrane region" description="Helical" evidence="5">
    <location>
        <begin position="332"/>
        <end position="351"/>
    </location>
</feature>
<dbReference type="EC" id="7.1.1.-" evidence="5"/>
<dbReference type="GO" id="GO:0003954">
    <property type="term" value="F:NADH dehydrogenase activity"/>
    <property type="evidence" value="ECO:0007669"/>
    <property type="project" value="TreeGrafter"/>
</dbReference>
<dbReference type="InterPro" id="IPR018086">
    <property type="entry name" value="NADH_UbQ_OxRdtase_su1_CS"/>
</dbReference>
<feature type="transmembrane region" description="Helical" evidence="5">
    <location>
        <begin position="110"/>
        <end position="133"/>
    </location>
</feature>
<evidence type="ECO:0000256" key="3">
    <source>
        <dbReference type="ARBA" id="ARBA00022989"/>
    </source>
</evidence>
<dbReference type="Pfam" id="PF00146">
    <property type="entry name" value="NADHdh"/>
    <property type="match status" value="1"/>
</dbReference>
<dbReference type="GO" id="GO:0048038">
    <property type="term" value="F:quinone binding"/>
    <property type="evidence" value="ECO:0007669"/>
    <property type="project" value="UniProtKB-KW"/>
</dbReference>
<dbReference type="GO" id="GO:0016655">
    <property type="term" value="F:oxidoreductase activity, acting on NAD(P)H, quinone or similar compound as acceptor"/>
    <property type="evidence" value="ECO:0007669"/>
    <property type="project" value="UniProtKB-UniRule"/>
</dbReference>
<comment type="caution">
    <text evidence="7">The sequence shown here is derived from an EMBL/GenBank/DDBJ whole genome shotgun (WGS) entry which is preliminary data.</text>
</comment>
<feature type="transmembrane region" description="Helical" evidence="5">
    <location>
        <begin position="300"/>
        <end position="320"/>
    </location>
</feature>
<feature type="transmembrane region" description="Helical" evidence="5">
    <location>
        <begin position="215"/>
        <end position="233"/>
    </location>
</feature>
<keyword evidence="4 5" id="KW-0472">Membrane</keyword>
<comment type="catalytic activity">
    <reaction evidence="5">
        <text>a quinone + NADH + 5 H(+)(in) = a quinol + NAD(+) + 4 H(+)(out)</text>
        <dbReference type="Rhea" id="RHEA:57888"/>
        <dbReference type="ChEBI" id="CHEBI:15378"/>
        <dbReference type="ChEBI" id="CHEBI:24646"/>
        <dbReference type="ChEBI" id="CHEBI:57540"/>
        <dbReference type="ChEBI" id="CHEBI:57945"/>
        <dbReference type="ChEBI" id="CHEBI:132124"/>
    </reaction>
</comment>
<dbReference type="NCBIfam" id="NF004741">
    <property type="entry name" value="PRK06076.1-2"/>
    <property type="match status" value="1"/>
</dbReference>
<evidence type="ECO:0000256" key="6">
    <source>
        <dbReference type="RuleBase" id="RU000471"/>
    </source>
</evidence>
<protein>
    <recommendedName>
        <fullName evidence="5">NADH-quinone oxidoreductase subunit H</fullName>
        <ecNumber evidence="5">7.1.1.-</ecNumber>
    </recommendedName>
    <alternativeName>
        <fullName evidence="5">NADH dehydrogenase I subunit H</fullName>
    </alternativeName>
    <alternativeName>
        <fullName evidence="5">NDH-1 subunit H</fullName>
    </alternativeName>
</protein>
<dbReference type="GO" id="GO:0005886">
    <property type="term" value="C:plasma membrane"/>
    <property type="evidence" value="ECO:0007669"/>
    <property type="project" value="UniProtKB-SubCell"/>
</dbReference>
<evidence type="ECO:0000313" key="8">
    <source>
        <dbReference type="Proteomes" id="UP000223071"/>
    </source>
</evidence>
<evidence type="ECO:0000256" key="4">
    <source>
        <dbReference type="ARBA" id="ARBA00023136"/>
    </source>
</evidence>
<keyword evidence="8" id="KW-1185">Reference proteome</keyword>
<comment type="similarity">
    <text evidence="5 6">Belongs to the complex I subunit 1 family.</text>
</comment>
<dbReference type="EMBL" id="PDJQ01000001">
    <property type="protein sequence ID" value="PFG74754.1"/>
    <property type="molecule type" value="Genomic_DNA"/>
</dbReference>
<gene>
    <name evidence="5" type="primary">nuoH</name>
    <name evidence="7" type="ORF">A9A59_1995</name>
</gene>
<feature type="transmembrane region" description="Helical" evidence="5">
    <location>
        <begin position="145"/>
        <end position="167"/>
    </location>
</feature>
<dbReference type="HAMAP" id="MF_01350">
    <property type="entry name" value="NDH1_NuoH"/>
    <property type="match status" value="1"/>
</dbReference>
<keyword evidence="2 5" id="KW-0812">Transmembrane</keyword>
<dbReference type="PANTHER" id="PTHR11432">
    <property type="entry name" value="NADH DEHYDROGENASE SUBUNIT 1"/>
    <property type="match status" value="1"/>
</dbReference>
<dbReference type="PROSITE" id="PS00667">
    <property type="entry name" value="COMPLEX1_ND1_1"/>
    <property type="match status" value="1"/>
</dbReference>
<keyword evidence="5" id="KW-0874">Quinone</keyword>
<keyword evidence="5" id="KW-1003">Cell membrane</keyword>
<dbReference type="GO" id="GO:0009060">
    <property type="term" value="P:aerobic respiration"/>
    <property type="evidence" value="ECO:0007669"/>
    <property type="project" value="TreeGrafter"/>
</dbReference>
<evidence type="ECO:0000256" key="1">
    <source>
        <dbReference type="ARBA" id="ARBA00004141"/>
    </source>
</evidence>
<organism evidence="7 8">
    <name type="scientific">Tepidiforma thermophila (strain KCTC 52669 / CGMCC 1.13589 / G233)</name>
    <dbReference type="NCBI Taxonomy" id="2761530"/>
    <lineage>
        <taxon>Bacteria</taxon>
        <taxon>Bacillati</taxon>
        <taxon>Chloroflexota</taxon>
        <taxon>Tepidiformia</taxon>
        <taxon>Tepidiformales</taxon>
        <taxon>Tepidiformaceae</taxon>
        <taxon>Tepidiforma</taxon>
    </lineage>
</organism>
<feature type="transmembrane region" description="Helical" evidence="5">
    <location>
        <begin position="366"/>
        <end position="387"/>
    </location>
</feature>
<dbReference type="Proteomes" id="UP000223071">
    <property type="component" value="Unassembled WGS sequence"/>
</dbReference>
<evidence type="ECO:0000313" key="7">
    <source>
        <dbReference type="EMBL" id="PFG74754.1"/>
    </source>
</evidence>
<dbReference type="AlphaFoldDB" id="A0A2A9HFG9"/>
<dbReference type="RefSeq" id="WP_278286869.1">
    <property type="nucleotide sequence ID" value="NZ_PDJQ01000001.1"/>
</dbReference>
<accession>A0A2A9HFG9</accession>
<keyword evidence="3 5" id="KW-1133">Transmembrane helix</keyword>
<dbReference type="InterPro" id="IPR001694">
    <property type="entry name" value="NADH_UbQ_OxRdtase_su1/FPO"/>
</dbReference>
<keyword evidence="5" id="KW-1278">Translocase</keyword>